<keyword evidence="1" id="KW-0732">Signal</keyword>
<organism evidence="2 3">
    <name type="scientific">Brasilonema bromeliae SPC951</name>
    <dbReference type="NCBI Taxonomy" id="385972"/>
    <lineage>
        <taxon>Bacteria</taxon>
        <taxon>Bacillati</taxon>
        <taxon>Cyanobacteriota</taxon>
        <taxon>Cyanophyceae</taxon>
        <taxon>Nostocales</taxon>
        <taxon>Scytonemataceae</taxon>
        <taxon>Brasilonema</taxon>
        <taxon>Bromeliae group (in: Brasilonema)</taxon>
    </lineage>
</organism>
<accession>A0ABX1P2F2</accession>
<name>A0ABX1P2F2_9CYAN</name>
<proteinExistence type="predicted"/>
<feature type="chain" id="PRO_5046600383" evidence="1">
    <location>
        <begin position="26"/>
        <end position="167"/>
    </location>
</feature>
<feature type="signal peptide" evidence="1">
    <location>
        <begin position="1"/>
        <end position="25"/>
    </location>
</feature>
<keyword evidence="3" id="KW-1185">Reference proteome</keyword>
<evidence type="ECO:0000313" key="2">
    <source>
        <dbReference type="EMBL" id="NMG18198.1"/>
    </source>
</evidence>
<evidence type="ECO:0000313" key="3">
    <source>
        <dbReference type="Proteomes" id="UP000718564"/>
    </source>
</evidence>
<dbReference type="RefSeq" id="WP_169153494.1">
    <property type="nucleotide sequence ID" value="NZ_CAWPJE010000237.1"/>
</dbReference>
<comment type="caution">
    <text evidence="2">The sequence shown here is derived from an EMBL/GenBank/DDBJ whole genome shotgun (WGS) entry which is preliminary data.</text>
</comment>
<gene>
    <name evidence="2" type="ORF">DP116_01545</name>
</gene>
<evidence type="ECO:0000256" key="1">
    <source>
        <dbReference type="SAM" id="SignalP"/>
    </source>
</evidence>
<sequence length="167" mass="17137">MFHRHIVSACLLVSGFAVSVQTAYAQTPPVPSASARVATSYNNPLYSNLPITVFIETVSSNNSPVNSEYTCVGVAPGAIFSQLTCGVPGGSQLTGGSNGSVATVGPIIVGKNDATICWAGKFLFAPNKYAYQSGCSTPKQIVIDTQAPANPAAPPVLPNLPLPGLSQ</sequence>
<reference evidence="2 3" key="1">
    <citation type="submission" date="2018-06" db="EMBL/GenBank/DDBJ databases">
        <title>Comparative genomics of Brasilonema spp. strains.</title>
        <authorList>
            <person name="Alvarenga D.O."/>
            <person name="Fiore M.F."/>
            <person name="Varani A.M."/>
        </authorList>
    </citation>
    <scope>NUCLEOTIDE SEQUENCE [LARGE SCALE GENOMIC DNA]</scope>
    <source>
        <strain evidence="2 3">SPC951</strain>
    </source>
</reference>
<dbReference type="EMBL" id="QMEB01000006">
    <property type="protein sequence ID" value="NMG18198.1"/>
    <property type="molecule type" value="Genomic_DNA"/>
</dbReference>
<protein>
    <submittedName>
        <fullName evidence="2">Uncharacterized protein</fullName>
    </submittedName>
</protein>
<dbReference type="Proteomes" id="UP000718564">
    <property type="component" value="Unassembled WGS sequence"/>
</dbReference>